<evidence type="ECO:0000313" key="3">
    <source>
        <dbReference type="Proteomes" id="UP000269375"/>
    </source>
</evidence>
<keyword evidence="4" id="KW-1185">Reference proteome</keyword>
<organism evidence="1 3">
    <name type="scientific">Chryseobacterium daecheongense</name>
    <dbReference type="NCBI Taxonomy" id="192389"/>
    <lineage>
        <taxon>Bacteria</taxon>
        <taxon>Pseudomonadati</taxon>
        <taxon>Bacteroidota</taxon>
        <taxon>Flavobacteriia</taxon>
        <taxon>Flavobacteriales</taxon>
        <taxon>Weeksellaceae</taxon>
        <taxon>Chryseobacterium group</taxon>
        <taxon>Chryseobacterium</taxon>
    </lineage>
</organism>
<dbReference type="OrthoDB" id="1355945at2"/>
<protein>
    <submittedName>
        <fullName evidence="1">Uncharacterized protein</fullName>
    </submittedName>
</protein>
<dbReference type="AlphaFoldDB" id="A0A3N0VRY5"/>
<sequence>MKTKPTLESGTLDPIISLSTIPATLIQTLVDNYRNSQLATINTNLNMNDAHSIWFNLATLKKFIADIESETQKVNPDASENDLGIRFYYAAYPSAENWDLMENQPIGEEYAGKHTLVLVPTLKRANEEGEFLDYDFNPLHQESYKNNMVPLGFTSNADGDTPLSDDDALAQNHGQLIPPSSTVVQMY</sequence>
<accession>A0A3N0VRY5</accession>
<comment type="caution">
    <text evidence="1">The sequence shown here is derived from an EMBL/GenBank/DDBJ whole genome shotgun (WGS) entry which is preliminary data.</text>
</comment>
<dbReference type="EMBL" id="RJTX01000004">
    <property type="protein sequence ID" value="ROH95576.1"/>
    <property type="molecule type" value="Genomic_DNA"/>
</dbReference>
<dbReference type="Proteomes" id="UP000269375">
    <property type="component" value="Unassembled WGS sequence"/>
</dbReference>
<evidence type="ECO:0000313" key="4">
    <source>
        <dbReference type="Proteomes" id="UP000295709"/>
    </source>
</evidence>
<reference evidence="2 4" key="2">
    <citation type="submission" date="2019-03" db="EMBL/GenBank/DDBJ databases">
        <title>Genomic Encyclopedia of Archaeal and Bacterial Type Strains, Phase II (KMG-II): from individual species to whole genera.</title>
        <authorList>
            <person name="Goeker M."/>
        </authorList>
    </citation>
    <scope>NUCLEOTIDE SEQUENCE [LARGE SCALE GENOMIC DNA]</scope>
    <source>
        <strain evidence="2 4">DSM 15235</strain>
    </source>
</reference>
<proteinExistence type="predicted"/>
<evidence type="ECO:0000313" key="2">
    <source>
        <dbReference type="EMBL" id="TDX92047.1"/>
    </source>
</evidence>
<name>A0A3N0VRY5_9FLAO</name>
<dbReference type="Proteomes" id="UP000295709">
    <property type="component" value="Unassembled WGS sequence"/>
</dbReference>
<reference evidence="1 3" key="1">
    <citation type="submission" date="2018-11" db="EMBL/GenBank/DDBJ databases">
        <title>Proposal to divide the Flavobacteriaceae and reorganize its genera based on Amino Acid Identity values calculated from whole genome sequences.</title>
        <authorList>
            <person name="Nicholson A.C."/>
            <person name="Gulvik C.A."/>
            <person name="Whitney A.M."/>
            <person name="Humrighouse B.W."/>
            <person name="Bell M."/>
            <person name="Holmes B."/>
            <person name="Steigerwalt A."/>
            <person name="Villarma A."/>
            <person name="Sheth M."/>
            <person name="Batra D."/>
            <person name="Pryor J."/>
            <person name="Bernardet J.-F."/>
            <person name="Hugo C."/>
            <person name="Kampfer P."/>
            <person name="Newman J."/>
            <person name="Mcquiston J.R."/>
        </authorList>
    </citation>
    <scope>NUCLEOTIDE SEQUENCE [LARGE SCALE GENOMIC DNA]</scope>
    <source>
        <strain evidence="1 3">DSM 15235</strain>
    </source>
</reference>
<gene>
    <name evidence="2" type="ORF">BCF50_3189</name>
    <name evidence="1" type="ORF">EGI05_13665</name>
</gene>
<dbReference type="EMBL" id="SOQW01000003">
    <property type="protein sequence ID" value="TDX92047.1"/>
    <property type="molecule type" value="Genomic_DNA"/>
</dbReference>
<dbReference type="RefSeq" id="WP_123263609.1">
    <property type="nucleotide sequence ID" value="NZ_RJTX01000004.1"/>
</dbReference>
<evidence type="ECO:0000313" key="1">
    <source>
        <dbReference type="EMBL" id="ROH95576.1"/>
    </source>
</evidence>